<dbReference type="SMART" id="SM00799">
    <property type="entry name" value="DENN"/>
    <property type="match status" value="1"/>
</dbReference>
<dbReference type="InterPro" id="IPR005112">
    <property type="entry name" value="dDENN_dom"/>
</dbReference>
<comment type="subcellular location">
    <subcellularLocation>
        <location evidence="1">Cytoplasmic vesicle</location>
        <location evidence="1">Clathrin-coated vesicle</location>
    </subcellularLocation>
</comment>
<accession>A0AAE0L0K3</accession>
<sequence>SLALTAQTKRGFRPGVEERFTAPEDRDTGASHDDVYFAPLLWRVPVESALVLLASLLHERRVVITGSHLSSVSSAVHAAAAMLYPLTWQHIFIPILPHALMDYLTAPMPFLIGLPEPLLPLLRSLPTEELVLLNLDTGEVEYFENDVSALPKKPRQKLEADLRQALHMVAHDDKVIARALLKFFVWIFGGYQPYVGTKLPQQKDGDGALPRLVASPSVAARAPALCAWRFRAAAGGETLLCAPGDSGQRQGERRCSVRQATTSRGETDMGLQHEGLWFDHQAFVDSHTSSTTRAFLQYCRQTQMYEAFVRERLQLKTAGSPHGDAFERSALLRTQTMTNKLESELGQKMVKMKGVKKKLSRSSSKIMSQSKAAAEQKVRKIMKRMSGVYNNPGSTFQTYVPNPMMGSAARPGSSQHVDEGHTLSSSAPTQDNTTESDSDTEQEPQLWTSFSTAVPERPGEPHERPSMSPSVTDEPSPSSESAMFSGFEDLCLMEGPPPAKYPAPIEFMPCPSSCPDPFADSFTDPSWQPPLPSAGKSAPIDHSLVSQGIQHSPAGAVQDAGDMLACALGMQSASSGSPATPEPPPLIDLLS</sequence>
<dbReference type="InterPro" id="IPR001194">
    <property type="entry name" value="cDENN_dom"/>
</dbReference>
<feature type="compositionally biased region" description="Polar residues" evidence="3">
    <location>
        <begin position="467"/>
        <end position="482"/>
    </location>
</feature>
<feature type="compositionally biased region" description="Polar residues" evidence="3">
    <location>
        <begin position="443"/>
        <end position="452"/>
    </location>
</feature>
<dbReference type="AlphaFoldDB" id="A0AAE0L0K3"/>
<dbReference type="PANTHER" id="PTHR13196:SF14">
    <property type="entry name" value="UDENN DOMAIN-CONTAINING PROTEIN"/>
    <property type="match status" value="1"/>
</dbReference>
<name>A0AAE0L0K3_9CHLO</name>
<organism evidence="5 6">
    <name type="scientific">Cymbomonas tetramitiformis</name>
    <dbReference type="NCBI Taxonomy" id="36881"/>
    <lineage>
        <taxon>Eukaryota</taxon>
        <taxon>Viridiplantae</taxon>
        <taxon>Chlorophyta</taxon>
        <taxon>Pyramimonadophyceae</taxon>
        <taxon>Pyramimonadales</taxon>
        <taxon>Pyramimonadaceae</taxon>
        <taxon>Cymbomonas</taxon>
    </lineage>
</organism>
<evidence type="ECO:0000313" key="5">
    <source>
        <dbReference type="EMBL" id="KAK3267661.1"/>
    </source>
</evidence>
<feature type="compositionally biased region" description="Low complexity" evidence="3">
    <location>
        <begin position="361"/>
        <end position="371"/>
    </location>
</feature>
<reference evidence="5 6" key="1">
    <citation type="journal article" date="2015" name="Genome Biol. Evol.">
        <title>Comparative Genomics of a Bacterivorous Green Alga Reveals Evolutionary Causalities and Consequences of Phago-Mixotrophic Mode of Nutrition.</title>
        <authorList>
            <person name="Burns J.A."/>
            <person name="Paasch A."/>
            <person name="Narechania A."/>
            <person name="Kim E."/>
        </authorList>
    </citation>
    <scope>NUCLEOTIDE SEQUENCE [LARGE SCALE GENOMIC DNA]</scope>
    <source>
        <strain evidence="5 6">PLY_AMNH</strain>
    </source>
</reference>
<dbReference type="Proteomes" id="UP001190700">
    <property type="component" value="Unassembled WGS sequence"/>
</dbReference>
<feature type="region of interest" description="Disordered" evidence="3">
    <location>
        <begin position="400"/>
        <end position="483"/>
    </location>
</feature>
<dbReference type="FunFam" id="3.40.50.11500:FF:000004">
    <property type="entry name" value="DENN domain-containing protein 2C isoform X1"/>
    <property type="match status" value="1"/>
</dbReference>
<keyword evidence="6" id="KW-1185">Reference proteome</keyword>
<dbReference type="Gene3D" id="3.40.50.11500">
    <property type="match status" value="1"/>
</dbReference>
<dbReference type="PANTHER" id="PTHR13196">
    <property type="entry name" value="DENN DOMAIN-CONTAINING"/>
    <property type="match status" value="1"/>
</dbReference>
<dbReference type="InterPro" id="IPR037516">
    <property type="entry name" value="Tripartite_DENN"/>
</dbReference>
<dbReference type="GO" id="GO:1901981">
    <property type="term" value="F:phosphatidylinositol phosphate binding"/>
    <property type="evidence" value="ECO:0007669"/>
    <property type="project" value="TreeGrafter"/>
</dbReference>
<evidence type="ECO:0000256" key="2">
    <source>
        <dbReference type="ARBA" id="ARBA00023329"/>
    </source>
</evidence>
<gene>
    <name evidence="5" type="ORF">CYMTET_23797</name>
</gene>
<dbReference type="Pfam" id="PF02141">
    <property type="entry name" value="DENN"/>
    <property type="match status" value="1"/>
</dbReference>
<dbReference type="GO" id="GO:0030136">
    <property type="term" value="C:clathrin-coated vesicle"/>
    <property type="evidence" value="ECO:0007669"/>
    <property type="project" value="UniProtKB-SubCell"/>
</dbReference>
<dbReference type="EMBL" id="LGRX02012268">
    <property type="protein sequence ID" value="KAK3267661.1"/>
    <property type="molecule type" value="Genomic_DNA"/>
</dbReference>
<comment type="caution">
    <text evidence="5">The sequence shown here is derived from an EMBL/GenBank/DDBJ whole genome shotgun (WGS) entry which is preliminary data.</text>
</comment>
<evidence type="ECO:0000256" key="1">
    <source>
        <dbReference type="ARBA" id="ARBA00004132"/>
    </source>
</evidence>
<feature type="non-terminal residue" evidence="5">
    <location>
        <position position="1"/>
    </location>
</feature>
<protein>
    <recommendedName>
        <fullName evidence="4">UDENN domain-containing protein</fullName>
    </recommendedName>
</protein>
<dbReference type="GO" id="GO:0005085">
    <property type="term" value="F:guanyl-nucleotide exchange factor activity"/>
    <property type="evidence" value="ECO:0007669"/>
    <property type="project" value="InterPro"/>
</dbReference>
<feature type="region of interest" description="Disordered" evidence="3">
    <location>
        <begin position="571"/>
        <end position="591"/>
    </location>
</feature>
<feature type="compositionally biased region" description="Pro residues" evidence="3">
    <location>
        <begin position="580"/>
        <end position="591"/>
    </location>
</feature>
<feature type="compositionally biased region" description="Polar residues" evidence="3">
    <location>
        <begin position="422"/>
        <end position="433"/>
    </location>
</feature>
<dbReference type="GO" id="GO:0032456">
    <property type="term" value="P:endocytic recycling"/>
    <property type="evidence" value="ECO:0007669"/>
    <property type="project" value="TreeGrafter"/>
</dbReference>
<evidence type="ECO:0000259" key="4">
    <source>
        <dbReference type="PROSITE" id="PS50211"/>
    </source>
</evidence>
<dbReference type="GO" id="GO:0006897">
    <property type="term" value="P:endocytosis"/>
    <property type="evidence" value="ECO:0007669"/>
    <property type="project" value="TreeGrafter"/>
</dbReference>
<dbReference type="InterPro" id="IPR040032">
    <property type="entry name" value="DENND1A/B/C"/>
</dbReference>
<dbReference type="Pfam" id="PF03455">
    <property type="entry name" value="dDENN"/>
    <property type="match status" value="1"/>
</dbReference>
<keyword evidence="2" id="KW-0968">Cytoplasmic vesicle</keyword>
<evidence type="ECO:0000256" key="3">
    <source>
        <dbReference type="SAM" id="MobiDB-lite"/>
    </source>
</evidence>
<proteinExistence type="predicted"/>
<dbReference type="GO" id="GO:0005829">
    <property type="term" value="C:cytosol"/>
    <property type="evidence" value="ECO:0007669"/>
    <property type="project" value="TreeGrafter"/>
</dbReference>
<evidence type="ECO:0000313" key="6">
    <source>
        <dbReference type="Proteomes" id="UP001190700"/>
    </source>
</evidence>
<feature type="domain" description="UDENN" evidence="4">
    <location>
        <begin position="1"/>
        <end position="319"/>
    </location>
</feature>
<dbReference type="PROSITE" id="PS50211">
    <property type="entry name" value="DENN"/>
    <property type="match status" value="1"/>
</dbReference>
<feature type="region of interest" description="Disordered" evidence="3">
    <location>
        <begin position="352"/>
        <end position="374"/>
    </location>
</feature>
<dbReference type="InterPro" id="IPR043153">
    <property type="entry name" value="DENN_C"/>
</dbReference>